<dbReference type="PROSITE" id="PS50141">
    <property type="entry name" value="A_DEAMIN_EDITASE"/>
    <property type="match status" value="1"/>
</dbReference>
<reference evidence="6" key="1">
    <citation type="submission" date="2024-02" db="UniProtKB">
        <authorList>
            <consortium name="WormBaseParasite"/>
        </authorList>
    </citation>
    <scope>IDENTIFICATION</scope>
</reference>
<name>A0AAF3F144_9BILA</name>
<dbReference type="WBParaSite" id="MBELARI_LOCUS20203">
    <property type="protein sequence ID" value="MBELARI_LOCUS20203"/>
    <property type="gene ID" value="MBELARI_LOCUS20203"/>
</dbReference>
<evidence type="ECO:0000313" key="5">
    <source>
        <dbReference type="Proteomes" id="UP000887575"/>
    </source>
</evidence>
<feature type="region of interest" description="Disordered" evidence="2">
    <location>
        <begin position="1"/>
        <end position="37"/>
    </location>
</feature>
<keyword evidence="5" id="KW-1185">Reference proteome</keyword>
<dbReference type="GO" id="GO:0005730">
    <property type="term" value="C:nucleolus"/>
    <property type="evidence" value="ECO:0007669"/>
    <property type="project" value="TreeGrafter"/>
</dbReference>
<organism evidence="5 6">
    <name type="scientific">Mesorhabditis belari</name>
    <dbReference type="NCBI Taxonomy" id="2138241"/>
    <lineage>
        <taxon>Eukaryota</taxon>
        <taxon>Metazoa</taxon>
        <taxon>Ecdysozoa</taxon>
        <taxon>Nematoda</taxon>
        <taxon>Chromadorea</taxon>
        <taxon>Rhabditida</taxon>
        <taxon>Rhabditina</taxon>
        <taxon>Rhabditomorpha</taxon>
        <taxon>Rhabditoidea</taxon>
        <taxon>Rhabditidae</taxon>
        <taxon>Mesorhabditinae</taxon>
        <taxon>Mesorhabditis</taxon>
    </lineage>
</organism>
<evidence type="ECO:0000256" key="2">
    <source>
        <dbReference type="SAM" id="MobiDB-lite"/>
    </source>
</evidence>
<evidence type="ECO:0000313" key="6">
    <source>
        <dbReference type="WBParaSite" id="MBELARI_LOCUS20203"/>
    </source>
</evidence>
<keyword evidence="1" id="KW-0694">RNA-binding</keyword>
<dbReference type="InterPro" id="IPR002466">
    <property type="entry name" value="A_deamin"/>
</dbReference>
<dbReference type="GO" id="GO:0006396">
    <property type="term" value="P:RNA processing"/>
    <property type="evidence" value="ECO:0007669"/>
    <property type="project" value="InterPro"/>
</dbReference>
<dbReference type="GO" id="GO:0006382">
    <property type="term" value="P:adenosine to inosine editing"/>
    <property type="evidence" value="ECO:0007669"/>
    <property type="project" value="TreeGrafter"/>
</dbReference>
<feature type="domain" description="DRBM" evidence="3">
    <location>
        <begin position="46"/>
        <end position="117"/>
    </location>
</feature>
<dbReference type="GO" id="GO:0008251">
    <property type="term" value="F:tRNA-specific adenosine deaminase activity"/>
    <property type="evidence" value="ECO:0007669"/>
    <property type="project" value="TreeGrafter"/>
</dbReference>
<dbReference type="GO" id="GO:0003726">
    <property type="term" value="F:double-stranded RNA adenosine deaminase activity"/>
    <property type="evidence" value="ECO:0007669"/>
    <property type="project" value="TreeGrafter"/>
</dbReference>
<dbReference type="Proteomes" id="UP000887575">
    <property type="component" value="Unassembled WGS sequence"/>
</dbReference>
<dbReference type="InterPro" id="IPR014720">
    <property type="entry name" value="dsRBD_dom"/>
</dbReference>
<protein>
    <recommendedName>
        <fullName evidence="7">A to I editase domain-containing protein</fullName>
    </recommendedName>
</protein>
<evidence type="ECO:0000259" key="3">
    <source>
        <dbReference type="PROSITE" id="PS50137"/>
    </source>
</evidence>
<dbReference type="PROSITE" id="PS50137">
    <property type="entry name" value="DS_RBD"/>
    <property type="match status" value="1"/>
</dbReference>
<dbReference type="Gene3D" id="3.30.160.20">
    <property type="match status" value="1"/>
</dbReference>
<evidence type="ECO:0000256" key="1">
    <source>
        <dbReference type="PROSITE-ProRule" id="PRU00266"/>
    </source>
</evidence>
<dbReference type="PANTHER" id="PTHR10910">
    <property type="entry name" value="EUKARYOTE SPECIFIC DSRNA BINDING PROTEIN"/>
    <property type="match status" value="1"/>
</dbReference>
<dbReference type="SMART" id="SM00552">
    <property type="entry name" value="ADEAMc"/>
    <property type="match status" value="1"/>
</dbReference>
<dbReference type="Pfam" id="PF02137">
    <property type="entry name" value="A_deamin"/>
    <property type="match status" value="2"/>
</dbReference>
<feature type="domain" description="A to I editase" evidence="4">
    <location>
        <begin position="185"/>
        <end position="480"/>
    </location>
</feature>
<sequence length="487" mass="55099">MDTSESNVDTTLGNDEENGVAKMEVVEETENRYSRGRKLENETGKNAFALTGELFQRVYKISPPPEYQFDEVFDAANQKGFVAKMLFNGQTFASPPCSNKKVAKLDCARQVLEVLIGEEEREKMGDPTPPMIFQREDTWAEMLRQHTYALFGSLSQQNPIAVGTEKVIASIFMMDKDSSSVKCISLATGNKCIRRQNIGFHGKALIDCHAEILVKRGLRRFLYAQINAFTWDSENSIFEKKQAREKLSLCDRFSFHLFINTAPCGDGRLYTLEDTENPEECSEHLDRNKGRLRFKIEDGMGKISDSKLLGQDFDLERFRATRELYWGISLSRSTSLQSLFRISIRLESRARAPKGSPYRLNHPSCLSCQTPYSITPNTGIATQKVSINWNLVDKTLESLNTFTGKLLTGEVSRLSASSFFQLFASATQALTGKGIPDDVTYLQVKAGNTSYADCKKRLLNFFAEKNLGEWQTKPIEFSMFSMKELEK</sequence>
<evidence type="ECO:0008006" key="7">
    <source>
        <dbReference type="Google" id="ProtNLM"/>
    </source>
</evidence>
<dbReference type="GO" id="GO:0005737">
    <property type="term" value="C:cytoplasm"/>
    <property type="evidence" value="ECO:0007669"/>
    <property type="project" value="TreeGrafter"/>
</dbReference>
<evidence type="ECO:0000259" key="4">
    <source>
        <dbReference type="PROSITE" id="PS50141"/>
    </source>
</evidence>
<feature type="compositionally biased region" description="Polar residues" evidence="2">
    <location>
        <begin position="1"/>
        <end position="13"/>
    </location>
</feature>
<dbReference type="SUPFAM" id="SSF54768">
    <property type="entry name" value="dsRNA-binding domain-like"/>
    <property type="match status" value="1"/>
</dbReference>
<dbReference type="Pfam" id="PF00035">
    <property type="entry name" value="dsrm"/>
    <property type="match status" value="1"/>
</dbReference>
<proteinExistence type="predicted"/>
<accession>A0AAF3F144</accession>
<dbReference type="GO" id="GO:0003725">
    <property type="term" value="F:double-stranded RNA binding"/>
    <property type="evidence" value="ECO:0007669"/>
    <property type="project" value="TreeGrafter"/>
</dbReference>
<dbReference type="AlphaFoldDB" id="A0AAF3F144"/>
<dbReference type="PANTHER" id="PTHR10910:SF62">
    <property type="entry name" value="AT07585P-RELATED"/>
    <property type="match status" value="1"/>
</dbReference>